<sequence length="550" mass="60731">MLKTDIGIAADTGRSPFHKGEQQVQEHMGERDIERWAKGAIRNHMPDQHREFFEAQPFLIVSARDRQGRPWASVLEGGTGFVASPEATRLDIDALPSPGDPLADTLKAGTDIGILGIELATRRRNRVNGRVVGDKAGHLNFVVGQSFGNCPQYIRERSYWWHEGPLETKVQRGEGLTSSQIGWIRTADTFFIATGYQGDGEDPAFGMDASHRGGEKGFVEVLGDRTIRFPDYAGNRFYNTLGNIVQDGRAGFLFLDFASGSLLQLTGRATIDFESDEVRRFAGARQLVTLDIEDVVETTAALRLRWQAEAENARSLRLIEKHRESEDVVSFLFEARDGGTLEPFKAGQHLPIELRIPGFDEKVQRTYSLSNSSNGRHYRISVKRESNGLASRFLHDALQPGTILESRKPAGDFLLPDDSKPVVLVSAGIGITPMLSMVQSLAVSGDNRAVWFVHGARDGAHHPFKRDVEQISTESSNVSTLTFYSRPKDGDEQGRDYDVEGRISGEALKSLVARNDAHYLLCGPAAFLAGIQAELELMGVPEALIHTEAF</sequence>
<dbReference type="PANTHER" id="PTHR42815">
    <property type="entry name" value="FAD-BINDING, PUTATIVE (AFU_ORTHOLOGUE AFUA_6G07600)-RELATED"/>
    <property type="match status" value="1"/>
</dbReference>
<evidence type="ECO:0000313" key="2">
    <source>
        <dbReference type="EMBL" id="WFE92080.1"/>
    </source>
</evidence>
<dbReference type="Proteomes" id="UP001209803">
    <property type="component" value="Chromosome"/>
</dbReference>
<dbReference type="InterPro" id="IPR039261">
    <property type="entry name" value="FNR_nucleotide-bd"/>
</dbReference>
<name>A0ABY8F9A4_9HYPH</name>
<dbReference type="InterPro" id="IPR001433">
    <property type="entry name" value="OxRdtase_FAD/NAD-bd"/>
</dbReference>
<evidence type="ECO:0000313" key="3">
    <source>
        <dbReference type="Proteomes" id="UP001209803"/>
    </source>
</evidence>
<protein>
    <submittedName>
        <fullName evidence="2">Pyridoxamine 5'-phosphate oxidase family protein</fullName>
    </submittedName>
</protein>
<dbReference type="Gene3D" id="3.40.50.80">
    <property type="entry name" value="Nucleotide-binding domain of ferredoxin-NADP reductase (FNR) module"/>
    <property type="match status" value="1"/>
</dbReference>
<dbReference type="Gene3D" id="2.30.110.10">
    <property type="entry name" value="Electron Transport, Fmn-binding Protein, Chain A"/>
    <property type="match status" value="1"/>
</dbReference>
<accession>A0ABY8F9A4</accession>
<evidence type="ECO:0000259" key="1">
    <source>
        <dbReference type="PROSITE" id="PS51384"/>
    </source>
</evidence>
<dbReference type="SUPFAM" id="SSF52343">
    <property type="entry name" value="Ferredoxin reductase-like, C-terminal NADP-linked domain"/>
    <property type="match status" value="1"/>
</dbReference>
<dbReference type="EMBL" id="CP120863">
    <property type="protein sequence ID" value="WFE92080.1"/>
    <property type="molecule type" value="Genomic_DNA"/>
</dbReference>
<dbReference type="Pfam" id="PF00175">
    <property type="entry name" value="NAD_binding_1"/>
    <property type="match status" value="1"/>
</dbReference>
<keyword evidence="3" id="KW-1185">Reference proteome</keyword>
<gene>
    <name evidence="2" type="ORF">K1718_12155</name>
</gene>
<dbReference type="PROSITE" id="PS51384">
    <property type="entry name" value="FAD_FR"/>
    <property type="match status" value="1"/>
</dbReference>
<dbReference type="RefSeq" id="WP_265684588.1">
    <property type="nucleotide sequence ID" value="NZ_CP120863.1"/>
</dbReference>
<dbReference type="CDD" id="cd06184">
    <property type="entry name" value="flavohem_like_fad_nad_binding"/>
    <property type="match status" value="1"/>
</dbReference>
<dbReference type="Pfam" id="PF00970">
    <property type="entry name" value="FAD_binding_6"/>
    <property type="match status" value="1"/>
</dbReference>
<dbReference type="InterPro" id="IPR017938">
    <property type="entry name" value="Riboflavin_synthase-like_b-brl"/>
</dbReference>
<dbReference type="SUPFAM" id="SSF50475">
    <property type="entry name" value="FMN-binding split barrel"/>
    <property type="match status" value="1"/>
</dbReference>
<organism evidence="2 3">
    <name type="scientific">Roseibium porphyridii</name>
    <dbReference type="NCBI Taxonomy" id="2866279"/>
    <lineage>
        <taxon>Bacteria</taxon>
        <taxon>Pseudomonadati</taxon>
        <taxon>Pseudomonadota</taxon>
        <taxon>Alphaproteobacteria</taxon>
        <taxon>Hyphomicrobiales</taxon>
        <taxon>Stappiaceae</taxon>
        <taxon>Roseibium</taxon>
    </lineage>
</organism>
<dbReference type="PANTHER" id="PTHR42815:SF2">
    <property type="entry name" value="FAD-BINDING, PUTATIVE (AFU_ORTHOLOGUE AFUA_6G07600)-RELATED"/>
    <property type="match status" value="1"/>
</dbReference>
<feature type="domain" description="FAD-binding FR-type" evidence="1">
    <location>
        <begin position="311"/>
        <end position="416"/>
    </location>
</feature>
<dbReference type="InterPro" id="IPR017927">
    <property type="entry name" value="FAD-bd_FR_type"/>
</dbReference>
<dbReference type="InterPro" id="IPR012349">
    <property type="entry name" value="Split_barrel_FMN-bd"/>
</dbReference>
<dbReference type="Gene3D" id="2.40.30.10">
    <property type="entry name" value="Translation factors"/>
    <property type="match status" value="1"/>
</dbReference>
<dbReference type="InterPro" id="IPR008333">
    <property type="entry name" value="Cbr1-like_FAD-bd_dom"/>
</dbReference>
<dbReference type="PRINTS" id="PR00409">
    <property type="entry name" value="PHDIOXRDTASE"/>
</dbReference>
<proteinExistence type="predicted"/>
<reference evidence="2 3" key="1">
    <citation type="submission" date="2023-03" db="EMBL/GenBank/DDBJ databases">
        <title>Roseibium porphyridii sp. nov. and Roseibium rhodosorbium sp. nov. isolated from marine algae, Porphyridium cruentum and Rhodosorus marinus, respectively.</title>
        <authorList>
            <person name="Lee M.W."/>
            <person name="Choi B.J."/>
            <person name="Lee J.K."/>
            <person name="Choi D.G."/>
            <person name="Baek J.H."/>
            <person name="Bayburt H."/>
            <person name="Kim J.M."/>
            <person name="Han D.M."/>
            <person name="Kim K.H."/>
            <person name="Jeon C.O."/>
        </authorList>
    </citation>
    <scope>NUCLEOTIDE SEQUENCE [LARGE SCALE GENOMIC DNA]</scope>
    <source>
        <strain evidence="2 3">KMA01</strain>
    </source>
</reference>
<dbReference type="SUPFAM" id="SSF63380">
    <property type="entry name" value="Riboflavin synthase domain-like"/>
    <property type="match status" value="1"/>
</dbReference>